<name>A0ABM3IAT2_ZIZJJ</name>
<dbReference type="PANTHER" id="PTHR22881:SF26">
    <property type="entry name" value="BROMODOMAIN CONTAINING PROTEIN, EXPRESSED"/>
    <property type="match status" value="1"/>
</dbReference>
<evidence type="ECO:0000256" key="1">
    <source>
        <dbReference type="ARBA" id="ARBA00023117"/>
    </source>
</evidence>
<keyword evidence="5" id="KW-1185">Reference proteome</keyword>
<dbReference type="PRINTS" id="PR00503">
    <property type="entry name" value="BROMODOMAIN"/>
</dbReference>
<proteinExistence type="predicted"/>
<feature type="region of interest" description="Disordered" evidence="3">
    <location>
        <begin position="287"/>
        <end position="308"/>
    </location>
</feature>
<organism evidence="5 6">
    <name type="scientific">Ziziphus jujuba</name>
    <name type="common">Chinese jujube</name>
    <name type="synonym">Ziziphus sativa</name>
    <dbReference type="NCBI Taxonomy" id="326968"/>
    <lineage>
        <taxon>Eukaryota</taxon>
        <taxon>Viridiplantae</taxon>
        <taxon>Streptophyta</taxon>
        <taxon>Embryophyta</taxon>
        <taxon>Tracheophyta</taxon>
        <taxon>Spermatophyta</taxon>
        <taxon>Magnoliopsida</taxon>
        <taxon>eudicotyledons</taxon>
        <taxon>Gunneridae</taxon>
        <taxon>Pentapetalae</taxon>
        <taxon>rosids</taxon>
        <taxon>fabids</taxon>
        <taxon>Rosales</taxon>
        <taxon>Rhamnaceae</taxon>
        <taxon>Paliureae</taxon>
        <taxon>Ziziphus</taxon>
    </lineage>
</organism>
<feature type="compositionally biased region" description="Basic and acidic residues" evidence="3">
    <location>
        <begin position="52"/>
        <end position="71"/>
    </location>
</feature>
<evidence type="ECO:0000313" key="5">
    <source>
        <dbReference type="Proteomes" id="UP001652623"/>
    </source>
</evidence>
<dbReference type="Gene3D" id="1.20.920.10">
    <property type="entry name" value="Bromodomain-like"/>
    <property type="match status" value="1"/>
</dbReference>
<dbReference type="InterPro" id="IPR001487">
    <property type="entry name" value="Bromodomain"/>
</dbReference>
<dbReference type="GeneID" id="112489561"/>
<feature type="region of interest" description="Disordered" evidence="3">
    <location>
        <begin position="397"/>
        <end position="416"/>
    </location>
</feature>
<feature type="compositionally biased region" description="Low complexity" evidence="3">
    <location>
        <begin position="37"/>
        <end position="51"/>
    </location>
</feature>
<evidence type="ECO:0000256" key="2">
    <source>
        <dbReference type="PROSITE-ProRule" id="PRU00035"/>
    </source>
</evidence>
<dbReference type="InterPro" id="IPR036427">
    <property type="entry name" value="Bromodomain-like_sf"/>
</dbReference>
<dbReference type="CDD" id="cd04369">
    <property type="entry name" value="Bromodomain"/>
    <property type="match status" value="1"/>
</dbReference>
<keyword evidence="1 2" id="KW-0103">Bromodomain</keyword>
<reference evidence="6" key="1">
    <citation type="submission" date="2025-08" db="UniProtKB">
        <authorList>
            <consortium name="RefSeq"/>
        </authorList>
    </citation>
    <scope>IDENTIFICATION</scope>
    <source>
        <tissue evidence="6">Seedling</tissue>
    </source>
</reference>
<protein>
    <submittedName>
        <fullName evidence="6">Uncharacterized protein LOC112489561 isoform X1</fullName>
    </submittedName>
</protein>
<evidence type="ECO:0000259" key="4">
    <source>
        <dbReference type="PROSITE" id="PS50014"/>
    </source>
</evidence>
<dbReference type="Proteomes" id="UP001652623">
    <property type="component" value="Chromosome 10"/>
</dbReference>
<dbReference type="PROSITE" id="PS50014">
    <property type="entry name" value="BROMODOMAIN_2"/>
    <property type="match status" value="1"/>
</dbReference>
<dbReference type="SUPFAM" id="SSF47370">
    <property type="entry name" value="Bromodomain"/>
    <property type="match status" value="1"/>
</dbReference>
<dbReference type="PANTHER" id="PTHR22881">
    <property type="entry name" value="BROMODOMAIN CONTAINING PROTEIN"/>
    <property type="match status" value="1"/>
</dbReference>
<dbReference type="SMART" id="SM00297">
    <property type="entry name" value="BROMO"/>
    <property type="match status" value="1"/>
</dbReference>
<feature type="region of interest" description="Disordered" evidence="3">
    <location>
        <begin position="27"/>
        <end position="141"/>
    </location>
</feature>
<accession>A0ABM3IAT2</accession>
<evidence type="ECO:0000313" key="6">
    <source>
        <dbReference type="RefSeq" id="XP_048324555.2"/>
    </source>
</evidence>
<feature type="domain" description="Bromo" evidence="4">
    <location>
        <begin position="156"/>
        <end position="226"/>
    </location>
</feature>
<evidence type="ECO:0000256" key="3">
    <source>
        <dbReference type="SAM" id="MobiDB-lite"/>
    </source>
</evidence>
<dbReference type="InterPro" id="IPR051831">
    <property type="entry name" value="Bromodomain_contain_prot"/>
</dbReference>
<feature type="compositionally biased region" description="Polar residues" evidence="3">
    <location>
        <begin position="112"/>
        <end position="130"/>
    </location>
</feature>
<sequence length="795" mass="88633">MKMWWKEDDEIEIIAYRRKSARLSALTENKKEKQKNNHSSAAISPSNNSNVNKKDVGDKEGKTVASDHLDGDDVAVLPTTKTEILALLPRPPPPETAKKGRKRKKLGDLAILSSQQDGENPKPENTSAQNDHPETVPSTRRMPGRCMLEFILDILQRRDKNEIFAQPVNPEEVESYYRIIKEPMDFGTMRAKLQEGLYTSLEQFERDVLLISSNAMHFNSSATVFYKEARAIQELSQRVFQALKSDPENFESNLLFSKRIPASKRQVEAKASRSKLAKLGGLKIGVSESGSRNGRKKSTLPEMQKRKAYKPSISTQNELLVSSIYNGPKPLVPIEDQDYTYKESLLRFAEGLGPAAQEFARKKLGRFLTEAPRPKSQTPSTPTMQTQNLLLPTPSAPLPPVHPNRVHNPKRPNTILREKPRTSDISFIKKGVVVNVNGNASNSGSGNVASFTGGLNILKNSKESDRGGKVNPNATINGSIFSSKNSVQTEMNTAGANSSLNLDILKGKEMYANTSLNLNILNGQRVMTSEKIDFQGNYNRKNVIPHHHQYRNDSFRLASHFRVFKIENSTSPGAPKTPRLGYKAIDMMANANKQLGKQVQQSPKTDENHRKLIDFMSKSNKYLKSNFLPLQSFFPSETSYASQVLLASHALLSTQNFSPPPIPPQDIKFQSVLVHATLSSLAVPPLTLNSAPTEPELDLTRPETWAKSPVCNFTNLLMQTNYEEDYKAVNHGTSFVQELKSPSSAQGSMPLYPSNSLQERAIDQYPQSGSTSQLYHVDQQLSLMDNQHPDLALQL</sequence>
<dbReference type="RefSeq" id="XP_048324555.2">
    <property type="nucleotide sequence ID" value="XM_048468598.2"/>
</dbReference>
<dbReference type="Pfam" id="PF00439">
    <property type="entry name" value="Bromodomain"/>
    <property type="match status" value="1"/>
</dbReference>
<gene>
    <name evidence="6" type="primary">LOC112489561</name>
</gene>